<reference evidence="2 3" key="1">
    <citation type="journal article" date="2009" name="Infect. Immun.">
        <title>Comparative genomics reveal extensive transposon-mediated genomic plasticity and diversity among potential effector proteins within the genus Coxiella.</title>
        <authorList>
            <person name="Beare P.A."/>
            <person name="Unsworth N."/>
            <person name="Andoh M."/>
            <person name="Voth D.E."/>
            <person name="Omsland A."/>
            <person name="Gilk S.D."/>
            <person name="Williams K.P."/>
            <person name="Sobral B.W."/>
            <person name="Kupko J.J.III."/>
            <person name="Porcella S.F."/>
            <person name="Samuel J.E."/>
            <person name="Heinzen R.A."/>
        </authorList>
    </citation>
    <scope>NUCLEOTIDE SEQUENCE [LARGE SCALE GENOMIC DNA]</scope>
    <source>
        <strain evidence="2 3">Dugway 5J108-111</strain>
    </source>
</reference>
<dbReference type="KEGG" id="cbd:CBUD_0461"/>
<protein>
    <submittedName>
        <fullName evidence="2">Hypothetical membrane associated protein</fullName>
    </submittedName>
</protein>
<dbReference type="RefSeq" id="WP_011996586.1">
    <property type="nucleotide sequence ID" value="NC_009727.1"/>
</dbReference>
<evidence type="ECO:0000313" key="3">
    <source>
        <dbReference type="Proteomes" id="UP000008555"/>
    </source>
</evidence>
<evidence type="ECO:0000313" key="2">
    <source>
        <dbReference type="EMBL" id="ABS77047.1"/>
    </source>
</evidence>
<feature type="region of interest" description="Disordered" evidence="1">
    <location>
        <begin position="1"/>
        <end position="40"/>
    </location>
</feature>
<proteinExistence type="predicted"/>
<accession>A9KF80</accession>
<dbReference type="AlphaFoldDB" id="A9KF80"/>
<sequence>MSRREPKSKVEPNHHRFFEEQKFQEEKKESPSEASSGWMLPSNRLLEQILSAPDTKEEEATLQEMKAKKTEFLKGLYTGTLVYHSPEEEAKLIEEEPVDHEAILERLKNEITFLLGFISDSYFESDPELFRLLLTQQMQHMGELITPRNTKENTEGCQKFKAGLEDILFSLNRLGNGDLKAPRVCDFVKSIKRDLRDLDHCGSGKQGGTSSINQQVKFILSDDYLEGLKQVLQRWIEGSLEKIGFDINRLTNVSGGMQQHLADMGAVLVMQRLPISLPLLAEKDHFLPTLYRQIGASFSANGLPPDYIHPLFWSLFSREIDPVKAFQEMTYNKLSRIVDEYNEMLSPEKTDIEIIEAWKAFRKKIGPIIHNAEISDFLTVGVETTTALALKPLPKDLIEKPYLDLFRKKYPEEKENPAQLLENELDRYLIKLNPVEDDFTFPAVLSELVNKYPDSLAVLYQWLTTHCDDLHTFLEENEGKGIEFLRLLKCLEALFTFRVGNSATGLFLMYYLIILSAAAQSDGIVNLISKHFVYPETRSVLLALVLPNENFPHLPSIFNFLIFHAHGHAADFFNSFIRRMIYGGLHTDIRDCFSGLCQPIDKGAGNLANTTTLSLLIATGAINHLCDILISDFTSEEGYDLVKSLFTSQVPLSIGGYGLRNTIDYLLATVSPDHLKKLLALWSIRRLSSVDYSFVYCLCGADRECCPTPKLLTRLRQLRYFKSSFPDVELKSLLSHHLYQTGLVGKVKVPAWAWLCRNSNTALELEALFYSIGHESFSVTDMISIFLKKNLFGLCLSEGGRTLLYDSRKEGLLPVIDYHVNRRFLKQFYTCSRFGLPFWMLLCSDDHALEFFSYLGIGASWVNPAIVNELQNRIVRQLFDRTIPQSLILPACDICEEAGGVEFLFKSKSGLLNRLPKNSYIRECIQKTLLRKKRNSLDLILTLLGPEAFRWLLKTQWEDGKNIIQELLKNPDAKKIIRQQIFSPEEKAAIPNWEDEKQPDDPEETKRLTI</sequence>
<name>A9KF80_COXBN</name>
<feature type="region of interest" description="Disordered" evidence="1">
    <location>
        <begin position="988"/>
        <end position="1010"/>
    </location>
</feature>
<feature type="compositionally biased region" description="Basic and acidic residues" evidence="1">
    <location>
        <begin position="1"/>
        <end position="31"/>
    </location>
</feature>
<dbReference type="Proteomes" id="UP000008555">
    <property type="component" value="Chromosome"/>
</dbReference>
<gene>
    <name evidence="2" type="ordered locus">CBUD_0461</name>
</gene>
<organism evidence="2 3">
    <name type="scientific">Coxiella burnetii (strain Dugway 5J108-111)</name>
    <dbReference type="NCBI Taxonomy" id="434922"/>
    <lineage>
        <taxon>Bacteria</taxon>
        <taxon>Pseudomonadati</taxon>
        <taxon>Pseudomonadota</taxon>
        <taxon>Gammaproteobacteria</taxon>
        <taxon>Legionellales</taxon>
        <taxon>Coxiellaceae</taxon>
        <taxon>Coxiella</taxon>
    </lineage>
</organism>
<dbReference type="EMBL" id="CP000733">
    <property type="protein sequence ID" value="ABS77047.1"/>
    <property type="molecule type" value="Genomic_DNA"/>
</dbReference>
<evidence type="ECO:0000256" key="1">
    <source>
        <dbReference type="SAM" id="MobiDB-lite"/>
    </source>
</evidence>
<dbReference type="HOGENOM" id="CLU_297846_0_0_6"/>